<evidence type="ECO:0000256" key="1">
    <source>
        <dbReference type="SAM" id="SignalP"/>
    </source>
</evidence>
<comment type="caution">
    <text evidence="2">The sequence shown here is derived from an EMBL/GenBank/DDBJ whole genome shotgun (WGS) entry which is preliminary data.</text>
</comment>
<protein>
    <recommendedName>
        <fullName evidence="4">Secreted protein</fullName>
    </recommendedName>
</protein>
<feature type="signal peptide" evidence="1">
    <location>
        <begin position="1"/>
        <end position="21"/>
    </location>
</feature>
<name>A0A8T0HTF3_CERPU</name>
<evidence type="ECO:0000313" key="3">
    <source>
        <dbReference type="Proteomes" id="UP000822688"/>
    </source>
</evidence>
<accession>A0A8T0HTF3</accession>
<proteinExistence type="predicted"/>
<evidence type="ECO:0000313" key="2">
    <source>
        <dbReference type="EMBL" id="KAG0574320.1"/>
    </source>
</evidence>
<evidence type="ECO:0008006" key="4">
    <source>
        <dbReference type="Google" id="ProtNLM"/>
    </source>
</evidence>
<keyword evidence="3" id="KW-1185">Reference proteome</keyword>
<dbReference type="Proteomes" id="UP000822688">
    <property type="component" value="Chromosome V"/>
</dbReference>
<reference evidence="2" key="1">
    <citation type="submission" date="2020-06" db="EMBL/GenBank/DDBJ databases">
        <title>WGS assembly of Ceratodon purpureus strain R40.</title>
        <authorList>
            <person name="Carey S.B."/>
            <person name="Jenkins J."/>
            <person name="Shu S."/>
            <person name="Lovell J.T."/>
            <person name="Sreedasyam A."/>
            <person name="Maumus F."/>
            <person name="Tiley G.P."/>
            <person name="Fernandez-Pozo N."/>
            <person name="Barry K."/>
            <person name="Chen C."/>
            <person name="Wang M."/>
            <person name="Lipzen A."/>
            <person name="Daum C."/>
            <person name="Saski C.A."/>
            <person name="Payton A.C."/>
            <person name="Mcbreen J.C."/>
            <person name="Conrad R.E."/>
            <person name="Kollar L.M."/>
            <person name="Olsson S."/>
            <person name="Huttunen S."/>
            <person name="Landis J.B."/>
            <person name="Wickett N.J."/>
            <person name="Johnson M.G."/>
            <person name="Rensing S.A."/>
            <person name="Grimwood J."/>
            <person name="Schmutz J."/>
            <person name="Mcdaniel S.F."/>
        </authorList>
    </citation>
    <scope>NUCLEOTIDE SEQUENCE</scope>
    <source>
        <strain evidence="2">R40</strain>
    </source>
</reference>
<keyword evidence="1" id="KW-0732">Signal</keyword>
<gene>
    <name evidence="2" type="ORF">KC19_VG254100</name>
</gene>
<organism evidence="2 3">
    <name type="scientific">Ceratodon purpureus</name>
    <name type="common">Fire moss</name>
    <name type="synonym">Dicranum purpureum</name>
    <dbReference type="NCBI Taxonomy" id="3225"/>
    <lineage>
        <taxon>Eukaryota</taxon>
        <taxon>Viridiplantae</taxon>
        <taxon>Streptophyta</taxon>
        <taxon>Embryophyta</taxon>
        <taxon>Bryophyta</taxon>
        <taxon>Bryophytina</taxon>
        <taxon>Bryopsida</taxon>
        <taxon>Dicranidae</taxon>
        <taxon>Pseudoditrichales</taxon>
        <taxon>Ditrichaceae</taxon>
        <taxon>Ceratodon</taxon>
    </lineage>
</organism>
<feature type="chain" id="PRO_5035814690" description="Secreted protein" evidence="1">
    <location>
        <begin position="22"/>
        <end position="75"/>
    </location>
</feature>
<dbReference type="AlphaFoldDB" id="A0A8T0HTF3"/>
<dbReference type="EMBL" id="CM026426">
    <property type="protein sequence ID" value="KAG0574320.1"/>
    <property type="molecule type" value="Genomic_DNA"/>
</dbReference>
<sequence length="75" mass="8597">MMRIVLLIWKLFLRILVRFSGWRVQSMLSPNSTPYCILISKLICHSFKLNGNTVGWSSLAYCVGIDVLADMFILC</sequence>